<keyword evidence="3 7" id="KW-0853">WD repeat</keyword>
<comment type="subcellular location">
    <subcellularLocation>
        <location evidence="1">Nucleus</location>
        <location evidence="1">Nucleolus</location>
    </subcellularLocation>
</comment>
<dbReference type="PROSITE" id="PS50082">
    <property type="entry name" value="WD_REPEATS_2"/>
    <property type="match status" value="1"/>
</dbReference>
<evidence type="ECO:0000256" key="3">
    <source>
        <dbReference type="ARBA" id="ARBA00022574"/>
    </source>
</evidence>
<dbReference type="InterPro" id="IPR001680">
    <property type="entry name" value="WD40_rpt"/>
</dbReference>
<feature type="compositionally biased region" description="Basic residues" evidence="8">
    <location>
        <begin position="1"/>
        <end position="14"/>
    </location>
</feature>
<dbReference type="GO" id="GO:0032040">
    <property type="term" value="C:small-subunit processome"/>
    <property type="evidence" value="ECO:0007669"/>
    <property type="project" value="TreeGrafter"/>
</dbReference>
<feature type="compositionally biased region" description="Acidic residues" evidence="8">
    <location>
        <begin position="226"/>
        <end position="235"/>
    </location>
</feature>
<evidence type="ECO:0000256" key="5">
    <source>
        <dbReference type="ARBA" id="ARBA00023242"/>
    </source>
</evidence>
<evidence type="ECO:0000256" key="6">
    <source>
        <dbReference type="ARBA" id="ARBA00025767"/>
    </source>
</evidence>
<reference evidence="9" key="1">
    <citation type="submission" date="2022-11" db="EMBL/GenBank/DDBJ databases">
        <authorList>
            <person name="Petersen C."/>
        </authorList>
    </citation>
    <scope>NUCLEOTIDE SEQUENCE</scope>
    <source>
        <strain evidence="9">IBT 34128</strain>
    </source>
</reference>
<evidence type="ECO:0000256" key="1">
    <source>
        <dbReference type="ARBA" id="ARBA00004604"/>
    </source>
</evidence>
<dbReference type="InterPro" id="IPR036322">
    <property type="entry name" value="WD40_repeat_dom_sf"/>
</dbReference>
<evidence type="ECO:0000256" key="4">
    <source>
        <dbReference type="ARBA" id="ARBA00022737"/>
    </source>
</evidence>
<dbReference type="PANTHER" id="PTHR18359">
    <property type="entry name" value="WD-REPEAT PROTEIN-RELATED"/>
    <property type="match status" value="1"/>
</dbReference>
<accession>A0A9W9KCM5</accession>
<dbReference type="InterPro" id="IPR045161">
    <property type="entry name" value="Utp18"/>
</dbReference>
<dbReference type="Proteomes" id="UP001141434">
    <property type="component" value="Unassembled WGS sequence"/>
</dbReference>
<dbReference type="Gene3D" id="2.130.10.10">
    <property type="entry name" value="YVTN repeat-like/Quinoprotein amine dehydrogenase"/>
    <property type="match status" value="1"/>
</dbReference>
<feature type="region of interest" description="Disordered" evidence="8">
    <location>
        <begin position="196"/>
        <end position="235"/>
    </location>
</feature>
<keyword evidence="2" id="KW-0698">rRNA processing</keyword>
<dbReference type="OrthoDB" id="1935146at2759"/>
<evidence type="ECO:0000256" key="8">
    <source>
        <dbReference type="SAM" id="MobiDB-lite"/>
    </source>
</evidence>
<evidence type="ECO:0000313" key="9">
    <source>
        <dbReference type="EMBL" id="KAJ5101505.1"/>
    </source>
</evidence>
<keyword evidence="10" id="KW-1185">Reference proteome</keyword>
<dbReference type="GO" id="GO:0034388">
    <property type="term" value="C:Pwp2p-containing subcomplex of 90S preribosome"/>
    <property type="evidence" value="ECO:0007669"/>
    <property type="project" value="TreeGrafter"/>
</dbReference>
<dbReference type="EMBL" id="JAPMSZ010000005">
    <property type="protein sequence ID" value="KAJ5101505.1"/>
    <property type="molecule type" value="Genomic_DNA"/>
</dbReference>
<dbReference type="FunFam" id="2.130.10.10:FF:000549">
    <property type="entry name" value="Small nucleolar ribonucleoprotein complex subunit"/>
    <property type="match status" value="1"/>
</dbReference>
<dbReference type="PANTHER" id="PTHR18359:SF0">
    <property type="entry name" value="U3 SMALL NUCLEOLAR RNA-ASSOCIATED PROTEIN 18 HOMOLOG"/>
    <property type="match status" value="1"/>
</dbReference>
<keyword evidence="5" id="KW-0539">Nucleus</keyword>
<evidence type="ECO:0000256" key="2">
    <source>
        <dbReference type="ARBA" id="ARBA00022552"/>
    </source>
</evidence>
<feature type="region of interest" description="Disordered" evidence="8">
    <location>
        <begin position="515"/>
        <end position="535"/>
    </location>
</feature>
<dbReference type="PROSITE" id="PS50294">
    <property type="entry name" value="WD_REPEATS_REGION"/>
    <property type="match status" value="1"/>
</dbReference>
<reference evidence="9" key="2">
    <citation type="journal article" date="2023" name="IMA Fungus">
        <title>Comparative genomic study of the Penicillium genus elucidates a diverse pangenome and 15 lateral gene transfer events.</title>
        <authorList>
            <person name="Petersen C."/>
            <person name="Sorensen T."/>
            <person name="Nielsen M.R."/>
            <person name="Sondergaard T.E."/>
            <person name="Sorensen J.L."/>
            <person name="Fitzpatrick D.A."/>
            <person name="Frisvad J.C."/>
            <person name="Nielsen K.L."/>
        </authorList>
    </citation>
    <scope>NUCLEOTIDE SEQUENCE</scope>
    <source>
        <strain evidence="9">IBT 34128</strain>
    </source>
</reference>
<dbReference type="InterPro" id="IPR015943">
    <property type="entry name" value="WD40/YVTN_repeat-like_dom_sf"/>
</dbReference>
<dbReference type="SUPFAM" id="SSF50978">
    <property type="entry name" value="WD40 repeat-like"/>
    <property type="match status" value="1"/>
</dbReference>
<dbReference type="Pfam" id="PF00400">
    <property type="entry name" value="WD40"/>
    <property type="match status" value="1"/>
</dbReference>
<feature type="compositionally biased region" description="Acidic residues" evidence="8">
    <location>
        <begin position="37"/>
        <end position="47"/>
    </location>
</feature>
<feature type="region of interest" description="Disordered" evidence="8">
    <location>
        <begin position="1"/>
        <end position="140"/>
    </location>
</feature>
<comment type="similarity">
    <text evidence="6">Belongs to the WD repeat UTP18 family.</text>
</comment>
<feature type="compositionally biased region" description="Acidic residues" evidence="8">
    <location>
        <begin position="86"/>
        <end position="111"/>
    </location>
</feature>
<evidence type="ECO:0000313" key="10">
    <source>
        <dbReference type="Proteomes" id="UP001141434"/>
    </source>
</evidence>
<organism evidence="9 10">
    <name type="scientific">Penicillium alfredii</name>
    <dbReference type="NCBI Taxonomy" id="1506179"/>
    <lineage>
        <taxon>Eukaryota</taxon>
        <taxon>Fungi</taxon>
        <taxon>Dikarya</taxon>
        <taxon>Ascomycota</taxon>
        <taxon>Pezizomycotina</taxon>
        <taxon>Eurotiomycetes</taxon>
        <taxon>Eurotiomycetidae</taxon>
        <taxon>Eurotiales</taxon>
        <taxon>Aspergillaceae</taxon>
        <taxon>Penicillium</taxon>
    </lineage>
</organism>
<dbReference type="AlphaFoldDB" id="A0A9W9KCM5"/>
<comment type="caution">
    <text evidence="9">The sequence shown here is derived from an EMBL/GenBank/DDBJ whole genome shotgun (WGS) entry which is preliminary data.</text>
</comment>
<feature type="compositionally biased region" description="Basic and acidic residues" evidence="8">
    <location>
        <begin position="26"/>
        <end position="36"/>
    </location>
</feature>
<protein>
    <submittedName>
        <fullName evidence="9">Uncharacterized protein</fullName>
    </submittedName>
</protein>
<dbReference type="GeneID" id="81393477"/>
<dbReference type="RefSeq" id="XP_056512336.1">
    <property type="nucleotide sequence ID" value="XM_056654309.1"/>
</dbReference>
<keyword evidence="4" id="KW-0677">Repeat</keyword>
<name>A0A9W9KCM5_9EURO</name>
<proteinExistence type="inferred from homology"/>
<dbReference type="GO" id="GO:0006364">
    <property type="term" value="P:rRNA processing"/>
    <property type="evidence" value="ECO:0007669"/>
    <property type="project" value="UniProtKB-KW"/>
</dbReference>
<gene>
    <name evidence="9" type="ORF">NUU61_003727</name>
</gene>
<sequence length="620" mass="68446">MRKAGLKQKTKRTAARSPFDSATSYRPRDEDTHMDGESSEEEEDVPEKDDAEKKLEQMLFGDDNGFLGNLKNQQDRADAMALTLQSDEDNDSADEAAEDREEGAGMDDMADADLFFLDSGTAPDSTDIIPSPETLSIAEEDEDLTPAVWHDSDDERLAVSLAGQSRLRKLRVAEDEDVVTGKEYIRRLRRQFQRLHPTPEWANPELAAKRRKTDSDNSDAGSGPEMDTDNEEEELSMQPLAKLLQNATDLTRVEDNARSGGKRKLRQEVLDIQRLKDVGKTQPSSVDSLMFHPHYPLLLSSGPASTLFLHHVSPNAPAPNPLLTSLHIRRTPIHTSAFAPPTGNKIFASGRRRYFHIWDLDTGKVDKVNVTADRKEEQKSMERFKLSPCGRYVGFVGSSRKGGGLVNVLNAGTAQWIAQVRVDGRGGVADFAWWSDGEGLTVVSKNGEVSEWEGRQRRVVARWLDAGAVGTTVLSLGGRSGRTQLGGDRWVAIGSSSGIVNVYDRREWAAAYANASSAERNGPAQSGIPRNPTPVRALDQLTTPISHLVFAPDGQMLAMGSRWKRDALRLVHLPSCTVYRNWPTSNTPFGRISSVAISPNSEQLAVANEQGRIRLWEIRG</sequence>
<dbReference type="SMART" id="SM00320">
    <property type="entry name" value="WD40"/>
    <property type="match status" value="6"/>
</dbReference>
<evidence type="ECO:0000256" key="7">
    <source>
        <dbReference type="PROSITE-ProRule" id="PRU00221"/>
    </source>
</evidence>
<feature type="repeat" description="WD" evidence="7">
    <location>
        <begin position="592"/>
        <end position="620"/>
    </location>
</feature>